<organism evidence="1 2">
    <name type="scientific">Trifolium pratense</name>
    <name type="common">Red clover</name>
    <dbReference type="NCBI Taxonomy" id="57577"/>
    <lineage>
        <taxon>Eukaryota</taxon>
        <taxon>Viridiplantae</taxon>
        <taxon>Streptophyta</taxon>
        <taxon>Embryophyta</taxon>
        <taxon>Tracheophyta</taxon>
        <taxon>Spermatophyta</taxon>
        <taxon>Magnoliopsida</taxon>
        <taxon>eudicotyledons</taxon>
        <taxon>Gunneridae</taxon>
        <taxon>Pentapetalae</taxon>
        <taxon>rosids</taxon>
        <taxon>fabids</taxon>
        <taxon>Fabales</taxon>
        <taxon>Fabaceae</taxon>
        <taxon>Papilionoideae</taxon>
        <taxon>50 kb inversion clade</taxon>
        <taxon>NPAAA clade</taxon>
        <taxon>Hologalegina</taxon>
        <taxon>IRL clade</taxon>
        <taxon>Trifolieae</taxon>
        <taxon>Trifolium</taxon>
    </lineage>
</organism>
<dbReference type="AlphaFoldDB" id="A0A2K3PJ74"/>
<dbReference type="EMBL" id="ASHM01007569">
    <property type="protein sequence ID" value="PNY15314.1"/>
    <property type="molecule type" value="Genomic_DNA"/>
</dbReference>
<reference evidence="1 2" key="2">
    <citation type="journal article" date="2017" name="Front. Plant Sci.">
        <title>Gene Classification and Mining of Molecular Markers Useful in Red Clover (Trifolium pratense) Breeding.</title>
        <authorList>
            <person name="Istvanek J."/>
            <person name="Dluhosova J."/>
            <person name="Dluhos P."/>
            <person name="Patkova L."/>
            <person name="Nedelnik J."/>
            <person name="Repkova J."/>
        </authorList>
    </citation>
    <scope>NUCLEOTIDE SEQUENCE [LARGE SCALE GENOMIC DNA]</scope>
    <source>
        <strain evidence="2">cv. Tatra</strain>
        <tissue evidence="1">Young leaves</tissue>
    </source>
</reference>
<proteinExistence type="predicted"/>
<sequence>MELRMEQLKLEKEDSSPVFCAMAQYEGLAHGAGDFANPTPFQLKNLAKMLGLRRSSSMVLKCKLRMAH</sequence>
<evidence type="ECO:0000313" key="1">
    <source>
        <dbReference type="EMBL" id="PNY15314.1"/>
    </source>
</evidence>
<accession>A0A2K3PJ74</accession>
<reference evidence="1 2" key="1">
    <citation type="journal article" date="2014" name="Am. J. Bot.">
        <title>Genome assembly and annotation for red clover (Trifolium pratense; Fabaceae).</title>
        <authorList>
            <person name="Istvanek J."/>
            <person name="Jaros M."/>
            <person name="Krenek A."/>
            <person name="Repkova J."/>
        </authorList>
    </citation>
    <scope>NUCLEOTIDE SEQUENCE [LARGE SCALE GENOMIC DNA]</scope>
    <source>
        <strain evidence="2">cv. Tatra</strain>
        <tissue evidence="1">Young leaves</tissue>
    </source>
</reference>
<name>A0A2K3PJ74_TRIPR</name>
<evidence type="ECO:0000313" key="2">
    <source>
        <dbReference type="Proteomes" id="UP000236291"/>
    </source>
</evidence>
<dbReference type="Proteomes" id="UP000236291">
    <property type="component" value="Unassembled WGS sequence"/>
</dbReference>
<gene>
    <name evidence="1" type="ORF">L195_g012008</name>
</gene>
<comment type="caution">
    <text evidence="1">The sequence shown here is derived from an EMBL/GenBank/DDBJ whole genome shotgun (WGS) entry which is preliminary data.</text>
</comment>
<protein>
    <submittedName>
        <fullName evidence="1">Uncharacterized protein</fullName>
    </submittedName>
</protein>